<evidence type="ECO:0000313" key="6">
    <source>
        <dbReference type="EMBL" id="UQX09293.1"/>
    </source>
</evidence>
<keyword evidence="3" id="KW-0479">Metal-binding</keyword>
<comment type="subcellular location">
    <subcellularLocation>
        <location evidence="1">Cell envelope</location>
    </subcellularLocation>
</comment>
<dbReference type="RefSeq" id="WP_219066865.1">
    <property type="nucleotide sequence ID" value="NZ_CAJUXY010000012.1"/>
</dbReference>
<feature type="chain" id="PRO_5046210774" evidence="5">
    <location>
        <begin position="26"/>
        <end position="323"/>
    </location>
</feature>
<proteinExistence type="predicted"/>
<sequence>MTCCRRFRLTAAVVVALICGLVACGSERGGQSRSTASAGAVAAAGGSAAPPPCPGAPVDVAVSVDQWADIVSQLGGACAQVKTVLVSSSVDPHDYEPSPRDAASFSGARLIVVNGADYDPWASKLAAISAPVAPVVSAAEVTRTADGANPHLWYSPSAVTAVADAVSAELSKIDPRMQAYFTGRRSAFSTTLQPYTRLIDTIKVHAAGKSYAATEGIFTYMADALGLVNKTPQGYQQAAASESDPSPADLQAFLDALAGHRIDVLIYNPQTEGSIPDQIRVAAERANVPVVTVTETVPQDQTTFAGWQDTQLTKLAKALGVPL</sequence>
<evidence type="ECO:0000256" key="5">
    <source>
        <dbReference type="SAM" id="SignalP"/>
    </source>
</evidence>
<accession>A0ABY4QFY8</accession>
<reference evidence="6" key="1">
    <citation type="submission" date="2022-05" db="EMBL/GenBank/DDBJ databases">
        <title>A methanotrophic Mycobacterium dominates a cave microbial ecosystem.</title>
        <authorList>
            <person name="Van Spanning R.J.M."/>
            <person name="Guan Q."/>
            <person name="Melkonian C."/>
            <person name="Gallant J."/>
            <person name="Polerecky L."/>
            <person name="Flot J.-F."/>
            <person name="Brandt B.W."/>
            <person name="Braster M."/>
            <person name="Iturbe Espinoza P."/>
            <person name="Aerts J."/>
            <person name="Meima-Franke M."/>
            <person name="Piersma S.R."/>
            <person name="Bunduc C."/>
            <person name="Ummels R."/>
            <person name="Pain A."/>
            <person name="Fleming E.J."/>
            <person name="van der Wel N."/>
            <person name="Gherman V.D."/>
            <person name="Sarbu S.M."/>
            <person name="Bodelier P.L.E."/>
            <person name="Bitter W."/>
        </authorList>
    </citation>
    <scope>NUCLEOTIDE SEQUENCE</scope>
    <source>
        <strain evidence="6">Sulfur Cave</strain>
    </source>
</reference>
<gene>
    <name evidence="6" type="ORF">M5I08_12550</name>
</gene>
<evidence type="ECO:0000313" key="7">
    <source>
        <dbReference type="Proteomes" id="UP001056610"/>
    </source>
</evidence>
<keyword evidence="7" id="KW-1185">Reference proteome</keyword>
<evidence type="ECO:0000256" key="2">
    <source>
        <dbReference type="ARBA" id="ARBA00022448"/>
    </source>
</evidence>
<keyword evidence="4 5" id="KW-0732">Signal</keyword>
<evidence type="ECO:0000256" key="1">
    <source>
        <dbReference type="ARBA" id="ARBA00004196"/>
    </source>
</evidence>
<dbReference type="Pfam" id="PF01297">
    <property type="entry name" value="ZnuA"/>
    <property type="match status" value="1"/>
</dbReference>
<feature type="signal peptide" evidence="5">
    <location>
        <begin position="1"/>
        <end position="25"/>
    </location>
</feature>
<dbReference type="EMBL" id="CP097320">
    <property type="protein sequence ID" value="UQX09293.1"/>
    <property type="molecule type" value="Genomic_DNA"/>
</dbReference>
<dbReference type="Proteomes" id="UP001056610">
    <property type="component" value="Chromosome"/>
</dbReference>
<keyword evidence="2" id="KW-0813">Transport</keyword>
<evidence type="ECO:0000256" key="4">
    <source>
        <dbReference type="ARBA" id="ARBA00022729"/>
    </source>
</evidence>
<dbReference type="PANTHER" id="PTHR42953:SF1">
    <property type="entry name" value="METAL-BINDING PROTEIN HI_0362-RELATED"/>
    <property type="match status" value="1"/>
</dbReference>
<organism evidence="6 7">
    <name type="scientific">Candidatus Mycobacterium methanotrophicum</name>
    <dbReference type="NCBI Taxonomy" id="2943498"/>
    <lineage>
        <taxon>Bacteria</taxon>
        <taxon>Bacillati</taxon>
        <taxon>Actinomycetota</taxon>
        <taxon>Actinomycetes</taxon>
        <taxon>Mycobacteriales</taxon>
        <taxon>Mycobacteriaceae</taxon>
        <taxon>Mycobacterium</taxon>
    </lineage>
</organism>
<name>A0ABY4QFY8_9MYCO</name>
<protein>
    <submittedName>
        <fullName evidence="6">Zinc ABC transporter substrate-binding protein</fullName>
    </submittedName>
</protein>
<dbReference type="InterPro" id="IPR050492">
    <property type="entry name" value="Bact_metal-bind_prot9"/>
</dbReference>
<dbReference type="InterPro" id="IPR006127">
    <property type="entry name" value="ZnuA-like"/>
</dbReference>
<dbReference type="PROSITE" id="PS51257">
    <property type="entry name" value="PROKAR_LIPOPROTEIN"/>
    <property type="match status" value="1"/>
</dbReference>
<dbReference type="PANTHER" id="PTHR42953">
    <property type="entry name" value="HIGH-AFFINITY ZINC UPTAKE SYSTEM PROTEIN ZNUA-RELATED"/>
    <property type="match status" value="1"/>
</dbReference>
<evidence type="ECO:0000256" key="3">
    <source>
        <dbReference type="ARBA" id="ARBA00022723"/>
    </source>
</evidence>